<dbReference type="EMBL" id="JAXIVS010000003">
    <property type="protein sequence ID" value="MDY7226518.1"/>
    <property type="molecule type" value="Genomic_DNA"/>
</dbReference>
<dbReference type="Gene3D" id="3.20.20.80">
    <property type="entry name" value="Glycosidases"/>
    <property type="match status" value="1"/>
</dbReference>
<feature type="transmembrane region" description="Helical" evidence="1">
    <location>
        <begin position="685"/>
        <end position="705"/>
    </location>
</feature>
<keyword evidence="1" id="KW-0472">Membrane</keyword>
<feature type="transmembrane region" description="Helical" evidence="1">
    <location>
        <begin position="868"/>
        <end position="890"/>
    </location>
</feature>
<keyword evidence="1" id="KW-0812">Transmembrane</keyword>
<proteinExistence type="predicted"/>
<keyword evidence="1" id="KW-1133">Transmembrane helix</keyword>
<keyword evidence="3" id="KW-1185">Reference proteome</keyword>
<evidence type="ECO:0000313" key="3">
    <source>
        <dbReference type="Proteomes" id="UP001291309"/>
    </source>
</evidence>
<reference evidence="2 3" key="1">
    <citation type="submission" date="2023-12" db="EMBL/GenBank/DDBJ databases">
        <title>the genome sequence of Hyalangium sp. s54d21.</title>
        <authorList>
            <person name="Zhang X."/>
        </authorList>
    </citation>
    <scope>NUCLEOTIDE SEQUENCE [LARGE SCALE GENOMIC DNA]</scope>
    <source>
        <strain evidence="3">s54d21</strain>
    </source>
</reference>
<evidence type="ECO:0008006" key="4">
    <source>
        <dbReference type="Google" id="ProtNLM"/>
    </source>
</evidence>
<gene>
    <name evidence="2" type="ORF">SYV04_08980</name>
</gene>
<feature type="transmembrane region" description="Helical" evidence="1">
    <location>
        <begin position="812"/>
        <end position="836"/>
    </location>
</feature>
<organism evidence="2 3">
    <name type="scientific">Hyalangium rubrum</name>
    <dbReference type="NCBI Taxonomy" id="3103134"/>
    <lineage>
        <taxon>Bacteria</taxon>
        <taxon>Pseudomonadati</taxon>
        <taxon>Myxococcota</taxon>
        <taxon>Myxococcia</taxon>
        <taxon>Myxococcales</taxon>
        <taxon>Cystobacterineae</taxon>
        <taxon>Archangiaceae</taxon>
        <taxon>Hyalangium</taxon>
    </lineage>
</organism>
<comment type="caution">
    <text evidence="2">The sequence shown here is derived from an EMBL/GenBank/DDBJ whole genome shotgun (WGS) entry which is preliminary data.</text>
</comment>
<evidence type="ECO:0000313" key="2">
    <source>
        <dbReference type="EMBL" id="MDY7226518.1"/>
    </source>
</evidence>
<dbReference type="RefSeq" id="WP_321545249.1">
    <property type="nucleotide sequence ID" value="NZ_JAXIVS010000003.1"/>
</dbReference>
<feature type="transmembrane region" description="Helical" evidence="1">
    <location>
        <begin position="778"/>
        <end position="800"/>
    </location>
</feature>
<sequence>MTWIRNRKKPLFALAVALVAIFLGLWLGGELNAFLGIRFQPKALPPLERPAPAQRLAPLEWRLTDVGSVGIAADPSRWGRGDYTHHERRYERVLMAEPPYVDAAAFAQVEKEFQAFADRMASLGFNGIIMNGFLEFVNFDRLDDGLSVYPEGSAHRQRHLELQRHFRRLFTYAESRGLRIVLKTDMVALTTPLERYLQARLGRVDAEDPRLWKVYGAALEELFKTFPEVDGLMIRIGEAGSVYNQQGWDYRSELQVRTDEAVRLMLRTLLSVAEAHDRYLFFRTWSVGVGEVGDMHTRPPTYERVLGEVDSPRLILSTKYCQGDFDSWLPLNSTLLSGRHQRIIEFQARREFESFNAYPNYMGPLYRTALLTFREHNPNIQGVWVWTQDGGPLRSGPLMLYPFHGHWLFVDANVHALARLSQDPTRESRDIAREWAREQFGDAPATLDAWEELLLASHPAVMRGLYINAFARWEVRALGLEPPPMLWIFKWDIVGGSSSVMSNIYAVSREHVDATVREGFAAAEAAGRLRELAAKAFAHATRGREWEAGTMASLDYMEDLYGTLAWYRSYLLQYYRWLEQGGDTERAGWQEALARFEVKETAHVARYRGNLDFPAYNFREAEAGLVLAKRSALTAWAARLVLLVGLAALLLGLRASRLPAPLQGLGTLWQGGLLPWKPEASGGTASPFLVGFILLVILGCAAITSSMAAPLFLLATALLLASYVTWTWVLLTSGPRPARLGSLVGALAPLYAWSLLVLAVVAVRGALLLPFLFWTHELFRLVFACATTLLVVWTCYGLVTRALASGLRGSRAFGGLLLVLGLQFLLAGGAAGLAGLERTLTALNDELLVLPGGLSRILGITTHLDIPLGLPVAMAVVGAAFALVGGALAIRAGRPWRAPSALR</sequence>
<accession>A0ABU5GZB0</accession>
<feature type="transmembrane region" description="Helical" evidence="1">
    <location>
        <begin position="633"/>
        <end position="653"/>
    </location>
</feature>
<feature type="transmembrane region" description="Helical" evidence="1">
    <location>
        <begin position="711"/>
        <end position="731"/>
    </location>
</feature>
<evidence type="ECO:0000256" key="1">
    <source>
        <dbReference type="SAM" id="Phobius"/>
    </source>
</evidence>
<dbReference type="InterPro" id="IPR017853">
    <property type="entry name" value="GH"/>
</dbReference>
<feature type="transmembrane region" description="Helical" evidence="1">
    <location>
        <begin position="743"/>
        <end position="772"/>
    </location>
</feature>
<dbReference type="Proteomes" id="UP001291309">
    <property type="component" value="Unassembled WGS sequence"/>
</dbReference>
<name>A0ABU5GZB0_9BACT</name>
<protein>
    <recommendedName>
        <fullName evidence="4">Glycosyl hydrolase family 67 C-terminal domain-containing protein</fullName>
    </recommendedName>
</protein>
<dbReference type="SUPFAM" id="SSF51445">
    <property type="entry name" value="(Trans)glycosidases"/>
    <property type="match status" value="1"/>
</dbReference>